<dbReference type="Pfam" id="PF25597">
    <property type="entry name" value="SH3_retrovirus"/>
    <property type="match status" value="1"/>
</dbReference>
<protein>
    <submittedName>
        <fullName evidence="2">Gag-pol polyprotein</fullName>
    </submittedName>
</protein>
<sequence>MSSECNNIKLAIQNDKSEIVCAMCKQCLNTANHDACVLIYVNGMNSCSKKQKANVSNIANQTKHKAHIWKPKNVGSKERLASPKPSKPRMRLRWSPTGKMFDIKGKLIASSESNGHNACTPNPKEPTIKRFLNSTFSLGRLSKYVYGFGDLQWGNILITRVYFVEGLGHNLFSVREFCDSDLDVTFRRNTRFVRNLEGVDLLKGNHTTNLYTINLHDMASAYPICLMARATPTKSWLWHQRVSHLNFDTINDLARNDLVTGLPKFKYHKEHLCPSCEQGKSKRASHPPKPVPNSKQRLHLLPMDLYGLMRISNINGKRVGISHQASSVCTPQQNGVVEQRNCTLVEAAETMLIFSRAPLFLWAETIATACYTQNCSIIHRRFDKTPYELINGKKPDISFLHVFGALCYPKNDREDIEKLGAKGNIGFFIGYSANSCAYRVYNQRTKKIMETMNVTFEMRRWKNGSHTGTLLK</sequence>
<comment type="caution">
    <text evidence="2">The sequence shown here is derived from an EMBL/GenBank/DDBJ whole genome shotgun (WGS) entry which is preliminary data.</text>
</comment>
<evidence type="ECO:0000259" key="1">
    <source>
        <dbReference type="PROSITE" id="PS50994"/>
    </source>
</evidence>
<dbReference type="SUPFAM" id="SSF53098">
    <property type="entry name" value="Ribonuclease H-like"/>
    <property type="match status" value="1"/>
</dbReference>
<dbReference type="Pfam" id="PF13976">
    <property type="entry name" value="gag_pre-integrs"/>
    <property type="match status" value="1"/>
</dbReference>
<organism evidence="2 3">
    <name type="scientific">Tanacetum coccineum</name>
    <dbReference type="NCBI Taxonomy" id="301880"/>
    <lineage>
        <taxon>Eukaryota</taxon>
        <taxon>Viridiplantae</taxon>
        <taxon>Streptophyta</taxon>
        <taxon>Embryophyta</taxon>
        <taxon>Tracheophyta</taxon>
        <taxon>Spermatophyta</taxon>
        <taxon>Magnoliopsida</taxon>
        <taxon>eudicotyledons</taxon>
        <taxon>Gunneridae</taxon>
        <taxon>Pentapetalae</taxon>
        <taxon>asterids</taxon>
        <taxon>campanulids</taxon>
        <taxon>Asterales</taxon>
        <taxon>Asteraceae</taxon>
        <taxon>Asteroideae</taxon>
        <taxon>Anthemideae</taxon>
        <taxon>Anthemidinae</taxon>
        <taxon>Tanacetum</taxon>
    </lineage>
</organism>
<dbReference type="PROSITE" id="PS50994">
    <property type="entry name" value="INTEGRASE"/>
    <property type="match status" value="1"/>
</dbReference>
<dbReference type="Proteomes" id="UP001151760">
    <property type="component" value="Unassembled WGS sequence"/>
</dbReference>
<dbReference type="Gene3D" id="3.30.420.10">
    <property type="entry name" value="Ribonuclease H-like superfamily/Ribonuclease H"/>
    <property type="match status" value="1"/>
</dbReference>
<dbReference type="InterPro" id="IPR012337">
    <property type="entry name" value="RNaseH-like_sf"/>
</dbReference>
<feature type="domain" description="Integrase catalytic" evidence="1">
    <location>
        <begin position="317"/>
        <end position="394"/>
    </location>
</feature>
<reference evidence="2" key="2">
    <citation type="submission" date="2022-01" db="EMBL/GenBank/DDBJ databases">
        <authorList>
            <person name="Yamashiro T."/>
            <person name="Shiraishi A."/>
            <person name="Satake H."/>
            <person name="Nakayama K."/>
        </authorList>
    </citation>
    <scope>NUCLEOTIDE SEQUENCE</scope>
</reference>
<dbReference type="EMBL" id="BQNB010018777">
    <property type="protein sequence ID" value="GJT78162.1"/>
    <property type="molecule type" value="Genomic_DNA"/>
</dbReference>
<proteinExistence type="predicted"/>
<reference evidence="2" key="1">
    <citation type="journal article" date="2022" name="Int. J. Mol. Sci.">
        <title>Draft Genome of Tanacetum Coccineum: Genomic Comparison of Closely Related Tanacetum-Family Plants.</title>
        <authorList>
            <person name="Yamashiro T."/>
            <person name="Shiraishi A."/>
            <person name="Nakayama K."/>
            <person name="Satake H."/>
        </authorList>
    </citation>
    <scope>NUCLEOTIDE SEQUENCE</scope>
</reference>
<evidence type="ECO:0000313" key="3">
    <source>
        <dbReference type="Proteomes" id="UP001151760"/>
    </source>
</evidence>
<evidence type="ECO:0000313" key="2">
    <source>
        <dbReference type="EMBL" id="GJT78162.1"/>
    </source>
</evidence>
<dbReference type="InterPro" id="IPR039537">
    <property type="entry name" value="Retrotran_Ty1/copia-like"/>
</dbReference>
<dbReference type="InterPro" id="IPR036397">
    <property type="entry name" value="RNaseH_sf"/>
</dbReference>
<name>A0ABQ5GT54_9ASTR</name>
<dbReference type="PANTHER" id="PTHR42648">
    <property type="entry name" value="TRANSPOSASE, PUTATIVE-RELATED"/>
    <property type="match status" value="1"/>
</dbReference>
<dbReference type="PANTHER" id="PTHR42648:SF18">
    <property type="entry name" value="RETROTRANSPOSON, UNCLASSIFIED-LIKE PROTEIN"/>
    <property type="match status" value="1"/>
</dbReference>
<keyword evidence="3" id="KW-1185">Reference proteome</keyword>
<dbReference type="InterPro" id="IPR001584">
    <property type="entry name" value="Integrase_cat-core"/>
</dbReference>
<accession>A0ABQ5GT54</accession>
<dbReference type="InterPro" id="IPR025724">
    <property type="entry name" value="GAG-pre-integrase_dom"/>
</dbReference>
<gene>
    <name evidence="2" type="ORF">Tco_1044887</name>
</gene>
<dbReference type="InterPro" id="IPR057670">
    <property type="entry name" value="SH3_retrovirus"/>
</dbReference>